<reference evidence="2 3" key="1">
    <citation type="submission" date="2015-04" db="EMBL/GenBank/DDBJ databases">
        <title>Whole genome shotgun sequence of Flavihumibacter petaseus NBRC 106054.</title>
        <authorList>
            <person name="Miyazawa S."/>
            <person name="Hosoyama A."/>
            <person name="Hashimoto M."/>
            <person name="Noguchi M."/>
            <person name="Tsuchikane K."/>
            <person name="Ohji S."/>
            <person name="Yamazoe A."/>
            <person name="Ichikawa N."/>
            <person name="Kimura A."/>
            <person name="Fujita N."/>
        </authorList>
    </citation>
    <scope>NUCLEOTIDE SEQUENCE [LARGE SCALE GENOMIC DNA]</scope>
    <source>
        <strain evidence="2 3">NBRC 106054</strain>
    </source>
</reference>
<dbReference type="GO" id="GO:0047474">
    <property type="term" value="F:long-chain fatty acid--protein ligase activity"/>
    <property type="evidence" value="ECO:0007669"/>
    <property type="project" value="InterPro"/>
</dbReference>
<evidence type="ECO:0000313" key="3">
    <source>
        <dbReference type="Proteomes" id="UP000033121"/>
    </source>
</evidence>
<dbReference type="RefSeq" id="WP_046369296.1">
    <property type="nucleotide sequence ID" value="NZ_BBWV01000002.1"/>
</dbReference>
<dbReference type="Proteomes" id="UP000033121">
    <property type="component" value="Unassembled WGS sequence"/>
</dbReference>
<keyword evidence="3" id="KW-1185">Reference proteome</keyword>
<dbReference type="InterPro" id="IPR042099">
    <property type="entry name" value="ANL_N_sf"/>
</dbReference>
<dbReference type="SUPFAM" id="SSF56801">
    <property type="entry name" value="Acetyl-CoA synthetase-like"/>
    <property type="match status" value="1"/>
</dbReference>
<dbReference type="Gene3D" id="3.40.50.12780">
    <property type="entry name" value="N-terminal domain of ligase-like"/>
    <property type="match status" value="1"/>
</dbReference>
<dbReference type="GO" id="GO:0008218">
    <property type="term" value="P:bioluminescence"/>
    <property type="evidence" value="ECO:0007669"/>
    <property type="project" value="InterPro"/>
</dbReference>
<dbReference type="OrthoDB" id="182577at2"/>
<dbReference type="Pfam" id="PF04443">
    <property type="entry name" value="LuxE"/>
    <property type="match status" value="1"/>
</dbReference>
<feature type="domain" description="Acyl-protein synthetase LuxE" evidence="1">
    <location>
        <begin position="17"/>
        <end position="327"/>
    </location>
</feature>
<dbReference type="EMBL" id="BBWV01000002">
    <property type="protein sequence ID" value="GAO43413.1"/>
    <property type="molecule type" value="Genomic_DNA"/>
</dbReference>
<sequence>MRSELIHKIFHAPAGDRNELMLEVYRYQYAENSLYRHFCDALKRSPDNVSEIDRIPYLPIAFFKSHTVQTGKFEPETWFESSGTTGTVNSRHLIKDLSLYRDSFLRGFEIFYGQPQEWCIIGLLPAYLERSHSSLVVMVDELIRRSSHPGSGFYLYEQNKLAAQLEQLEAAGQKTLLFGVTFALLDFAESHPMRLQHTTLIETGGMKGRGKELTRPELHAVLGEAFRHPSIHSEYGMTELLSQAYATRNGIFMTPPWMRISLREEDDPLKIIPLGNEPKQGVINVADLANLDSCAFIATDDMGRLHPSGGFEVLGRLDNSDIRGCSLMAL</sequence>
<evidence type="ECO:0000313" key="2">
    <source>
        <dbReference type="EMBL" id="GAO43413.1"/>
    </source>
</evidence>
<organism evidence="2 3">
    <name type="scientific">Flavihumibacter petaseus NBRC 106054</name>
    <dbReference type="NCBI Taxonomy" id="1220578"/>
    <lineage>
        <taxon>Bacteria</taxon>
        <taxon>Pseudomonadati</taxon>
        <taxon>Bacteroidota</taxon>
        <taxon>Chitinophagia</taxon>
        <taxon>Chitinophagales</taxon>
        <taxon>Chitinophagaceae</taxon>
        <taxon>Flavihumibacter</taxon>
    </lineage>
</organism>
<dbReference type="STRING" id="1220578.FPE01S_02_05180"/>
<dbReference type="InterPro" id="IPR007534">
    <property type="entry name" value="LuxE"/>
</dbReference>
<name>A0A0E9N0X7_9BACT</name>
<dbReference type="AlphaFoldDB" id="A0A0E9N0X7"/>
<protein>
    <recommendedName>
        <fullName evidence="1">Acyl-protein synthetase LuxE domain-containing protein</fullName>
    </recommendedName>
</protein>
<comment type="caution">
    <text evidence="2">The sequence shown here is derived from an EMBL/GenBank/DDBJ whole genome shotgun (WGS) entry which is preliminary data.</text>
</comment>
<proteinExistence type="predicted"/>
<evidence type="ECO:0000259" key="1">
    <source>
        <dbReference type="Pfam" id="PF04443"/>
    </source>
</evidence>
<gene>
    <name evidence="2" type="ORF">FPE01S_02_05180</name>
</gene>
<accession>A0A0E9N0X7</accession>